<evidence type="ECO:0000313" key="2">
    <source>
        <dbReference type="Proteomes" id="UP001165121"/>
    </source>
</evidence>
<dbReference type="Proteomes" id="UP001165121">
    <property type="component" value="Unassembled WGS sequence"/>
</dbReference>
<dbReference type="AlphaFoldDB" id="A0A9W6Y5L8"/>
<comment type="caution">
    <text evidence="1">The sequence shown here is derived from an EMBL/GenBank/DDBJ whole genome shotgun (WGS) entry which is preliminary data.</text>
</comment>
<gene>
    <name evidence="1" type="ORF">Pfra01_002399000</name>
</gene>
<name>A0A9W6Y5L8_9STRA</name>
<sequence>MDDEITDSRTDDPLADLHLRYAASANALMNDMDGENGDEVEYEGNEIHFEDHAHELAYLPNLTVRASMILDYDAPNVKIPALDPIA</sequence>
<accession>A0A9W6Y5L8</accession>
<organism evidence="1 2">
    <name type="scientific">Phytophthora fragariaefolia</name>
    <dbReference type="NCBI Taxonomy" id="1490495"/>
    <lineage>
        <taxon>Eukaryota</taxon>
        <taxon>Sar</taxon>
        <taxon>Stramenopiles</taxon>
        <taxon>Oomycota</taxon>
        <taxon>Peronosporomycetes</taxon>
        <taxon>Peronosporales</taxon>
        <taxon>Peronosporaceae</taxon>
        <taxon>Phytophthora</taxon>
    </lineage>
</organism>
<proteinExistence type="predicted"/>
<reference evidence="1" key="1">
    <citation type="submission" date="2023-04" db="EMBL/GenBank/DDBJ databases">
        <title>Phytophthora fragariaefolia NBRC 109709.</title>
        <authorList>
            <person name="Ichikawa N."/>
            <person name="Sato H."/>
            <person name="Tonouchi N."/>
        </authorList>
    </citation>
    <scope>NUCLEOTIDE SEQUENCE</scope>
    <source>
        <strain evidence="1">NBRC 109709</strain>
    </source>
</reference>
<dbReference type="EMBL" id="BSXT01004038">
    <property type="protein sequence ID" value="GMF56524.1"/>
    <property type="molecule type" value="Genomic_DNA"/>
</dbReference>
<dbReference type="OrthoDB" id="108286at2759"/>
<keyword evidence="2" id="KW-1185">Reference proteome</keyword>
<protein>
    <submittedName>
        <fullName evidence="1">Unnamed protein product</fullName>
    </submittedName>
</protein>
<evidence type="ECO:0000313" key="1">
    <source>
        <dbReference type="EMBL" id="GMF56524.1"/>
    </source>
</evidence>